<comment type="caution">
    <text evidence="1">The sequence shown here is derived from an EMBL/GenBank/DDBJ whole genome shotgun (WGS) entry which is preliminary data.</text>
</comment>
<name>A0AAD4T9U3_9MAGN</name>
<proteinExistence type="predicted"/>
<accession>A0AAD4T9U3</accession>
<keyword evidence="2" id="KW-1185">Reference proteome</keyword>
<dbReference type="AlphaFoldDB" id="A0AAD4T9U3"/>
<sequence length="161" mass="18639">MVVRKLLKLLEHHMLITVGVIMKLVTYLQDSVVTRRSCPGADGKPQIKRSVTRGFCKQLLANVLANLENHNKYALGKKEPIVDIDGGDVDNQLAFVEYIEDLYKYYKLAEVQDYREVWSLSVTQPIAGNYYPGSLFLSWRRYCIFCNYVYFTKAIVELPRH</sequence>
<reference evidence="1" key="1">
    <citation type="submission" date="2022-04" db="EMBL/GenBank/DDBJ databases">
        <title>A functionally conserved STORR gene fusion in Papaver species that diverged 16.8 million years ago.</title>
        <authorList>
            <person name="Catania T."/>
        </authorList>
    </citation>
    <scope>NUCLEOTIDE SEQUENCE</scope>
    <source>
        <strain evidence="1">S-188037</strain>
    </source>
</reference>
<gene>
    <name evidence="1" type="ORF">MKW98_023284</name>
</gene>
<protein>
    <submittedName>
        <fullName evidence="1">Uncharacterized protein</fullName>
    </submittedName>
</protein>
<dbReference type="Proteomes" id="UP001202328">
    <property type="component" value="Unassembled WGS sequence"/>
</dbReference>
<dbReference type="EMBL" id="JAJJMB010003142">
    <property type="protein sequence ID" value="KAI3949347.1"/>
    <property type="molecule type" value="Genomic_DNA"/>
</dbReference>
<evidence type="ECO:0000313" key="2">
    <source>
        <dbReference type="Proteomes" id="UP001202328"/>
    </source>
</evidence>
<evidence type="ECO:0000313" key="1">
    <source>
        <dbReference type="EMBL" id="KAI3949347.1"/>
    </source>
</evidence>
<organism evidence="1 2">
    <name type="scientific">Papaver atlanticum</name>
    <dbReference type="NCBI Taxonomy" id="357466"/>
    <lineage>
        <taxon>Eukaryota</taxon>
        <taxon>Viridiplantae</taxon>
        <taxon>Streptophyta</taxon>
        <taxon>Embryophyta</taxon>
        <taxon>Tracheophyta</taxon>
        <taxon>Spermatophyta</taxon>
        <taxon>Magnoliopsida</taxon>
        <taxon>Ranunculales</taxon>
        <taxon>Papaveraceae</taxon>
        <taxon>Papaveroideae</taxon>
        <taxon>Papaver</taxon>
    </lineage>
</organism>